<gene>
    <name evidence="3" type="ORF">HUG20_01235</name>
</gene>
<dbReference type="InterPro" id="IPR012938">
    <property type="entry name" value="Glc/Sorbosone_DH"/>
</dbReference>
<sequence>MKKYMALGLVIALAGCAPDEEEPESETGEDIDDQEDETTDEDGEAFDVEDGEYEEIATGLEAPWSIVRADDDEFFITERAGAIVHIDGEEVTQEDINLNEEVWDEGEGGLLGMVLVPEGDEEAIVYHTYEDDEGTVLNRIVAIERDAEGWQETDVLLDDIPGDTIHDGGRLAIGPDDHLYATTGDADVEELSQDTDSLAGNILRMELDGSVPEDNPFDDSYVYSYGHRNPQGIDWSGDGRMFSSEHGPTAQDEVNEIEVGSNYGWPEITGDEEAEGMESPIFESGDDTWAPSGAAFAGESDFYVTGLAGEELMRFDVDNGEMETVFEGEGRLRDVLIDGDALYVITNNTDGRGDPDEDDDRLLRLGN</sequence>
<reference evidence="3 4" key="1">
    <citation type="submission" date="2020-06" db="EMBL/GenBank/DDBJ databases">
        <title>Genomic analysis of Salicibibacter sp. NKC21-4.</title>
        <authorList>
            <person name="Oh Y.J."/>
        </authorList>
    </citation>
    <scope>NUCLEOTIDE SEQUENCE [LARGE SCALE GENOMIC DNA]</scope>
    <source>
        <strain evidence="3 4">NKC21-4</strain>
    </source>
</reference>
<dbReference type="PANTHER" id="PTHR19328">
    <property type="entry name" value="HEDGEHOG-INTERACTING PROTEIN"/>
    <property type="match status" value="1"/>
</dbReference>
<organism evidence="3 4">
    <name type="scientific">Salicibibacter cibi</name>
    <dbReference type="NCBI Taxonomy" id="2743001"/>
    <lineage>
        <taxon>Bacteria</taxon>
        <taxon>Bacillati</taxon>
        <taxon>Bacillota</taxon>
        <taxon>Bacilli</taxon>
        <taxon>Bacillales</taxon>
        <taxon>Bacillaceae</taxon>
        <taxon>Salicibibacter</taxon>
    </lineage>
</organism>
<feature type="region of interest" description="Disordered" evidence="1">
    <location>
        <begin position="348"/>
        <end position="367"/>
    </location>
</feature>
<feature type="domain" description="Glucose/Sorbosone dehydrogenase" evidence="2">
    <location>
        <begin position="60"/>
        <end position="352"/>
    </location>
</feature>
<evidence type="ECO:0000256" key="1">
    <source>
        <dbReference type="SAM" id="MobiDB-lite"/>
    </source>
</evidence>
<dbReference type="RefSeq" id="WP_246476486.1">
    <property type="nucleotide sequence ID" value="NZ_CP054706.1"/>
</dbReference>
<feature type="region of interest" description="Disordered" evidence="1">
    <location>
        <begin position="15"/>
        <end position="51"/>
    </location>
</feature>
<dbReference type="PROSITE" id="PS51257">
    <property type="entry name" value="PROKAR_LIPOPROTEIN"/>
    <property type="match status" value="1"/>
</dbReference>
<dbReference type="EMBL" id="CP054706">
    <property type="protein sequence ID" value="QQK78662.1"/>
    <property type="molecule type" value="Genomic_DNA"/>
</dbReference>
<proteinExistence type="predicted"/>
<dbReference type="KEGG" id="scib:HUG20_01235"/>
<evidence type="ECO:0000313" key="3">
    <source>
        <dbReference type="EMBL" id="QQK78662.1"/>
    </source>
</evidence>
<evidence type="ECO:0000259" key="2">
    <source>
        <dbReference type="Pfam" id="PF07995"/>
    </source>
</evidence>
<accession>A0A7T7CE47</accession>
<dbReference type="PANTHER" id="PTHR19328:SF13">
    <property type="entry name" value="HIPL1 PROTEIN"/>
    <property type="match status" value="1"/>
</dbReference>
<dbReference type="Pfam" id="PF07995">
    <property type="entry name" value="GSDH"/>
    <property type="match status" value="1"/>
</dbReference>
<keyword evidence="4" id="KW-1185">Reference proteome</keyword>
<name>A0A7T7CE47_9BACI</name>
<evidence type="ECO:0000313" key="4">
    <source>
        <dbReference type="Proteomes" id="UP000595349"/>
    </source>
</evidence>
<dbReference type="InterPro" id="IPR011042">
    <property type="entry name" value="6-blade_b-propeller_TolB-like"/>
</dbReference>
<dbReference type="SUPFAM" id="SSF50952">
    <property type="entry name" value="Soluble quinoprotein glucose dehydrogenase"/>
    <property type="match status" value="1"/>
</dbReference>
<protein>
    <submittedName>
        <fullName evidence="3">PQQ-dependent sugar dehydrogenase</fullName>
    </submittedName>
</protein>
<dbReference type="InterPro" id="IPR011041">
    <property type="entry name" value="Quinoprot_gluc/sorb_DH_b-prop"/>
</dbReference>
<feature type="compositionally biased region" description="Acidic residues" evidence="1">
    <location>
        <begin position="18"/>
        <end position="51"/>
    </location>
</feature>
<dbReference type="Proteomes" id="UP000595349">
    <property type="component" value="Chromosome"/>
</dbReference>
<dbReference type="Gene3D" id="2.120.10.30">
    <property type="entry name" value="TolB, C-terminal domain"/>
    <property type="match status" value="1"/>
</dbReference>
<dbReference type="AlphaFoldDB" id="A0A7T7CE47"/>